<sequence>MGRMHAPGKGISSSALPYRRTPPSWLKTTPEDVVDQIVKLARKGLTPSQIGVTLRDSHGIPQVRFVTGNKILRILKSQGLGPSIPEDLWHLIKKAVSVRKHLEVNRKDKDSKFRLILIESRIHRLARYYKTKQQIPPTFKYDSATASTLRYAPTPTLTSVFIDLRLNVRYTTPTVFNPITTANIVSVMSRSVRAIVGLQFRSAEGIIRILPQEMLDMIIEQLRVPDNLDPDNEDWTAVRFILCKLRRVSQSFNEAASRVLFRQMLSKSGRTHSMFLRTLLKNRRLARHVRIYSTPTSETRTGHVYKYIKQCLPLMTGLNDLVYRTIENPLVPGSSERQPLPRHFPNLKTRKRPFQLINFTWHSDARRPEEDEKALEFLTTQNSLVYLRWISTRPLPPSYKEKIPLNLRYLDSSVEVLVAVLPERDSIEGVRWRMHRPELLNHLSTADIADLCRKLCRMDKFLNLTFLSLAHGYEEAALQYLCSTAESFPQMIGLVLGDIKFAFDMNLGQTFPALRQIFFSNVSEHNDVTQVKKKVEYVFKCNLFIRHVNIRRESNWHPYEWNFFTEWRQGGLQGPVSRTWELTPEYQYCQLVFEHTNIFGLNPLIDTSPF</sequence>
<dbReference type="InterPro" id="IPR000589">
    <property type="entry name" value="Ribosomal_uS15"/>
</dbReference>
<dbReference type="Gene3D" id="1.10.287.10">
    <property type="entry name" value="S15/NS1, RNA-binding"/>
    <property type="match status" value="1"/>
</dbReference>
<reference evidence="6" key="1">
    <citation type="submission" date="2021-02" db="EMBL/GenBank/DDBJ databases">
        <title>Psilocybe cubensis genome.</title>
        <authorList>
            <person name="Mckernan K.J."/>
            <person name="Crawford S."/>
            <person name="Trippe A."/>
            <person name="Kane L.T."/>
            <person name="Mclaughlin S."/>
        </authorList>
    </citation>
    <scope>NUCLEOTIDE SEQUENCE [LARGE SCALE GENOMIC DNA]</scope>
    <source>
        <strain evidence="6">MGC-MH-2018</strain>
    </source>
</reference>
<dbReference type="FunFam" id="1.10.287.10:FF:000003">
    <property type="entry name" value="40S ribosomal protein S13"/>
    <property type="match status" value="1"/>
</dbReference>
<dbReference type="GO" id="GO:0003735">
    <property type="term" value="F:structural constituent of ribosome"/>
    <property type="evidence" value="ECO:0007669"/>
    <property type="project" value="InterPro"/>
</dbReference>
<dbReference type="OrthoDB" id="623277at2759"/>
<dbReference type="GO" id="GO:0005730">
    <property type="term" value="C:nucleolus"/>
    <property type="evidence" value="ECO:0007669"/>
    <property type="project" value="TreeGrafter"/>
</dbReference>
<dbReference type="AlphaFoldDB" id="A0A8H7XY84"/>
<dbReference type="SUPFAM" id="SSF47060">
    <property type="entry name" value="S15/NS1 RNA-binding domain"/>
    <property type="match status" value="1"/>
</dbReference>
<dbReference type="InterPro" id="IPR009068">
    <property type="entry name" value="uS15_NS1_RNA-bd_sf"/>
</dbReference>
<dbReference type="InterPro" id="IPR012606">
    <property type="entry name" value="Ribosomal_uS15_N"/>
</dbReference>
<comment type="caution">
    <text evidence="6">The sequence shown here is derived from an EMBL/GenBank/DDBJ whole genome shotgun (WGS) entry which is preliminary data.</text>
</comment>
<dbReference type="Pfam" id="PF00312">
    <property type="entry name" value="Ribosomal_S15"/>
    <property type="match status" value="1"/>
</dbReference>
<evidence type="ECO:0000256" key="3">
    <source>
        <dbReference type="ARBA" id="ARBA00023274"/>
    </source>
</evidence>
<dbReference type="GO" id="GO:0022627">
    <property type="term" value="C:cytosolic small ribosomal subunit"/>
    <property type="evidence" value="ECO:0007669"/>
    <property type="project" value="TreeGrafter"/>
</dbReference>
<dbReference type="PANTHER" id="PTHR11885:SF6">
    <property type="entry name" value="SMALL RIBOSOMAL SUBUNIT PROTEIN US15"/>
    <property type="match status" value="1"/>
</dbReference>
<dbReference type="SMART" id="SM01387">
    <property type="entry name" value="Ribosomal_S15"/>
    <property type="match status" value="1"/>
</dbReference>
<evidence type="ECO:0000256" key="2">
    <source>
        <dbReference type="ARBA" id="ARBA00022980"/>
    </source>
</evidence>
<dbReference type="Pfam" id="PF08069">
    <property type="entry name" value="Ribosomal_S13_N"/>
    <property type="match status" value="1"/>
</dbReference>
<organism evidence="6">
    <name type="scientific">Psilocybe cubensis</name>
    <name type="common">Psychedelic mushroom</name>
    <name type="synonym">Stropharia cubensis</name>
    <dbReference type="NCBI Taxonomy" id="181762"/>
    <lineage>
        <taxon>Eukaryota</taxon>
        <taxon>Fungi</taxon>
        <taxon>Dikarya</taxon>
        <taxon>Basidiomycota</taxon>
        <taxon>Agaricomycotina</taxon>
        <taxon>Agaricomycetes</taxon>
        <taxon>Agaricomycetidae</taxon>
        <taxon>Agaricales</taxon>
        <taxon>Agaricineae</taxon>
        <taxon>Strophariaceae</taxon>
        <taxon>Psilocybe</taxon>
    </lineage>
</organism>
<dbReference type="PANTHER" id="PTHR11885">
    <property type="entry name" value="RIBOSOMAL PROTEIN S15P/S13E"/>
    <property type="match status" value="1"/>
</dbReference>
<dbReference type="GO" id="GO:0006412">
    <property type="term" value="P:translation"/>
    <property type="evidence" value="ECO:0007669"/>
    <property type="project" value="InterPro"/>
</dbReference>
<dbReference type="InterPro" id="IPR023029">
    <property type="entry name" value="Ribosomal_uS15_arc_euk"/>
</dbReference>
<name>A0A8H7XY84_PSICU</name>
<dbReference type="Gene3D" id="4.10.860.130">
    <property type="match status" value="1"/>
</dbReference>
<dbReference type="FunFam" id="4.10.860.130:FF:000001">
    <property type="entry name" value="40S ribosomal protein S13"/>
    <property type="match status" value="1"/>
</dbReference>
<protein>
    <recommendedName>
        <fullName evidence="5">Small ribosomal subunit protein uS15 N-terminal domain-containing protein</fullName>
    </recommendedName>
</protein>
<dbReference type="PROSITE" id="PS00362">
    <property type="entry name" value="RIBOSOMAL_S15"/>
    <property type="match status" value="1"/>
</dbReference>
<dbReference type="CDD" id="cd00353">
    <property type="entry name" value="Ribosomal_S15p_S13e"/>
    <property type="match status" value="1"/>
</dbReference>
<gene>
    <name evidence="6" type="ORF">JR316_006465</name>
</gene>
<dbReference type="SMART" id="SM01386">
    <property type="entry name" value="Ribosomal_S13_N"/>
    <property type="match status" value="1"/>
</dbReference>
<evidence type="ECO:0000256" key="4">
    <source>
        <dbReference type="SAM" id="MobiDB-lite"/>
    </source>
</evidence>
<keyword evidence="3" id="KW-0687">Ribonucleoprotein</keyword>
<feature type="domain" description="Small ribosomal subunit protein uS15 N-terminal" evidence="5">
    <location>
        <begin position="1"/>
        <end position="60"/>
    </location>
</feature>
<accession>A0A8H7XY84</accession>
<keyword evidence="2" id="KW-0689">Ribosomal protein</keyword>
<proteinExistence type="inferred from homology"/>
<evidence type="ECO:0000256" key="1">
    <source>
        <dbReference type="ARBA" id="ARBA00008434"/>
    </source>
</evidence>
<dbReference type="GO" id="GO:0070181">
    <property type="term" value="F:small ribosomal subunit rRNA binding"/>
    <property type="evidence" value="ECO:0007669"/>
    <property type="project" value="TreeGrafter"/>
</dbReference>
<dbReference type="HAMAP" id="MF_01343_A">
    <property type="entry name" value="Ribosomal_uS15_A"/>
    <property type="match status" value="1"/>
</dbReference>
<evidence type="ECO:0000313" key="6">
    <source>
        <dbReference type="EMBL" id="KAG5167874.1"/>
    </source>
</evidence>
<evidence type="ECO:0000259" key="5">
    <source>
        <dbReference type="SMART" id="SM01386"/>
    </source>
</evidence>
<feature type="region of interest" description="Disordered" evidence="4">
    <location>
        <begin position="1"/>
        <end position="23"/>
    </location>
</feature>
<comment type="similarity">
    <text evidence="1">Belongs to the universal ribosomal protein uS15 family.</text>
</comment>
<dbReference type="EMBL" id="JAFIQS010000006">
    <property type="protein sequence ID" value="KAG5167874.1"/>
    <property type="molecule type" value="Genomic_DNA"/>
</dbReference>
<dbReference type="NCBIfam" id="NF006331">
    <property type="entry name" value="PRK08561.1"/>
    <property type="match status" value="1"/>
</dbReference>